<organism evidence="1 2">
    <name type="scientific">Lentilactobacillus parabuchneri</name>
    <dbReference type="NCBI Taxonomy" id="152331"/>
    <lineage>
        <taxon>Bacteria</taxon>
        <taxon>Bacillati</taxon>
        <taxon>Bacillota</taxon>
        <taxon>Bacilli</taxon>
        <taxon>Lactobacillales</taxon>
        <taxon>Lactobacillaceae</taxon>
        <taxon>Lentilactobacillus</taxon>
    </lineage>
</organism>
<dbReference type="EMBL" id="MSBD01000048">
    <property type="protein sequence ID" value="ORN26238.1"/>
    <property type="molecule type" value="Genomic_DNA"/>
</dbReference>
<reference evidence="1 2" key="1">
    <citation type="journal article" date="2017" name="Front. Microbiol.">
        <title>The Histidine Decarboxylase Gene Cluster of Lactobacillus parabuchneri Was Gained by Horizontal Gene Transfer and Is Mobile within the Species.</title>
        <authorList>
            <person name="Wuthrich D."/>
            <person name="Berthoud H."/>
            <person name="Wechsler D."/>
            <person name="Eugster E."/>
            <person name="Irmler S."/>
            <person name="Bruggmann R."/>
        </authorList>
    </citation>
    <scope>NUCLEOTIDE SEQUENCE [LARGE SCALE GENOMIC DNA]</scope>
    <source>
        <strain evidence="1 2">FAM23169</strain>
    </source>
</reference>
<evidence type="ECO:0000313" key="2">
    <source>
        <dbReference type="Proteomes" id="UP000193009"/>
    </source>
</evidence>
<dbReference type="Proteomes" id="UP000193009">
    <property type="component" value="Unassembled WGS sequence"/>
</dbReference>
<protein>
    <submittedName>
        <fullName evidence="1">Uncharacterized protein</fullName>
    </submittedName>
</protein>
<name>A0A1X1FCN7_9LACO</name>
<dbReference type="AlphaFoldDB" id="A0A1X1FCN7"/>
<proteinExistence type="predicted"/>
<sequence length="188" mass="21330">MISNKEVNERKQLFERLFDSDDANDFLNSNTFKFSQQIMMLEHKLNIDQKQAAKIANMSLKDFLDFEMGTSINMVKYISVIQALKSKLNDIPVENTPIVSFEEDGGSLNQYIVSLLTQNNVIDVYCKIGSTWLNKINDFLPSVNNHQQNAAKYRFAIDSDVDDVSNMVNHVTDIEVNTNQVGGIIIEG</sequence>
<gene>
    <name evidence="1" type="ORF">FAM23169_02138</name>
</gene>
<dbReference type="RefSeq" id="WP_065203697.1">
    <property type="nucleotide sequence ID" value="NZ_LXIA01000011.1"/>
</dbReference>
<accession>A0A1X1FCN7</accession>
<evidence type="ECO:0000313" key="1">
    <source>
        <dbReference type="EMBL" id="ORN26238.1"/>
    </source>
</evidence>
<keyword evidence="2" id="KW-1185">Reference proteome</keyword>
<comment type="caution">
    <text evidence="1">The sequence shown here is derived from an EMBL/GenBank/DDBJ whole genome shotgun (WGS) entry which is preliminary data.</text>
</comment>